<dbReference type="InterPro" id="IPR051461">
    <property type="entry name" value="UPF0750_membrane"/>
</dbReference>
<evidence type="ECO:0000313" key="9">
    <source>
        <dbReference type="Proteomes" id="UP000190476"/>
    </source>
</evidence>
<evidence type="ECO:0000256" key="2">
    <source>
        <dbReference type="ARBA" id="ARBA00022475"/>
    </source>
</evidence>
<dbReference type="PANTHER" id="PTHR33545:SF9">
    <property type="entry name" value="UPF0750 MEMBRANE PROTEIN YITE"/>
    <property type="match status" value="1"/>
</dbReference>
<dbReference type="Proteomes" id="UP000190476">
    <property type="component" value="Chromosome I"/>
</dbReference>
<keyword evidence="3 6" id="KW-0812">Transmembrane</keyword>
<protein>
    <submittedName>
        <fullName evidence="8">Putative membrane protein</fullName>
    </submittedName>
</protein>
<dbReference type="Pfam" id="PF10035">
    <property type="entry name" value="DUF2179"/>
    <property type="match status" value="1"/>
</dbReference>
<evidence type="ECO:0000259" key="7">
    <source>
        <dbReference type="Pfam" id="PF10035"/>
    </source>
</evidence>
<evidence type="ECO:0000256" key="1">
    <source>
        <dbReference type="ARBA" id="ARBA00004651"/>
    </source>
</evidence>
<keyword evidence="9" id="KW-1185">Reference proteome</keyword>
<dbReference type="Gene3D" id="3.30.70.120">
    <property type="match status" value="1"/>
</dbReference>
<dbReference type="EMBL" id="LT799839">
    <property type="protein sequence ID" value="SLK22595.1"/>
    <property type="molecule type" value="Genomic_DNA"/>
</dbReference>
<dbReference type="PANTHER" id="PTHR33545">
    <property type="entry name" value="UPF0750 MEMBRANE PROTEIN YITT-RELATED"/>
    <property type="match status" value="1"/>
</dbReference>
<evidence type="ECO:0000256" key="4">
    <source>
        <dbReference type="ARBA" id="ARBA00022989"/>
    </source>
</evidence>
<keyword evidence="4 6" id="KW-1133">Transmembrane helix</keyword>
<dbReference type="GeneID" id="66300686"/>
<feature type="transmembrane region" description="Helical" evidence="6">
    <location>
        <begin position="179"/>
        <end position="201"/>
    </location>
</feature>
<sequence>MSKEKFFKELKDYGIITFGVILVAIALVYFYAPNNLAAGGLSGTALIINHFIPSISIGGMLFIGNAILYVIAFIVIGPEFGVKTIYASFGLSAIIWLMEKFGNPHAITNDLMIASIFGTILVSIGMSIVFNRNASTGGTDIVAKILNKYTKFNIGISLLMVDFFITLLAGLTFGSDTGFYALLCVLVNGPMIDRLIAIFNAKKQITIVSDKNEEISNYIINELKRGCTHLKGAGAFSREDKDIIYTVLEKQELTSLKEFINSVDEDAFITIGHIEEVKGKGFPQLDF</sequence>
<dbReference type="Pfam" id="PF02588">
    <property type="entry name" value="YitT_membrane"/>
    <property type="match status" value="1"/>
</dbReference>
<evidence type="ECO:0000313" key="8">
    <source>
        <dbReference type="EMBL" id="SLK22595.1"/>
    </source>
</evidence>
<keyword evidence="2" id="KW-1003">Cell membrane</keyword>
<dbReference type="InterPro" id="IPR019264">
    <property type="entry name" value="DUF2179"/>
</dbReference>
<dbReference type="RefSeq" id="WP_079481669.1">
    <property type="nucleotide sequence ID" value="NZ_CBML010000001.1"/>
</dbReference>
<feature type="transmembrane region" description="Helical" evidence="6">
    <location>
        <begin position="152"/>
        <end position="173"/>
    </location>
</feature>
<gene>
    <name evidence="8" type="ORF">CCH01_24610</name>
</gene>
<feature type="transmembrane region" description="Helical" evidence="6">
    <location>
        <begin position="80"/>
        <end position="99"/>
    </location>
</feature>
<proteinExistence type="predicted"/>
<evidence type="ECO:0000256" key="5">
    <source>
        <dbReference type="ARBA" id="ARBA00023136"/>
    </source>
</evidence>
<accession>A0A1U6JQP0</accession>
<organism evidence="8 9">
    <name type="scientific">Clostridium chauvoei JF4335</name>
    <dbReference type="NCBI Taxonomy" id="1351755"/>
    <lineage>
        <taxon>Bacteria</taxon>
        <taxon>Bacillati</taxon>
        <taxon>Bacillota</taxon>
        <taxon>Clostridia</taxon>
        <taxon>Eubacteriales</taxon>
        <taxon>Clostridiaceae</taxon>
        <taxon>Clostridium</taxon>
    </lineage>
</organism>
<keyword evidence="5 6" id="KW-0472">Membrane</keyword>
<dbReference type="CDD" id="cd16380">
    <property type="entry name" value="YitT_C"/>
    <property type="match status" value="1"/>
</dbReference>
<dbReference type="STRING" id="1351755.CCH01_24610"/>
<dbReference type="PIRSF" id="PIRSF006483">
    <property type="entry name" value="Membrane_protein_YitT"/>
    <property type="match status" value="1"/>
</dbReference>
<comment type="subcellular location">
    <subcellularLocation>
        <location evidence="1">Cell membrane</location>
        <topology evidence="1">Multi-pass membrane protein</topology>
    </subcellularLocation>
</comment>
<dbReference type="AlphaFoldDB" id="A0A1U6JQP0"/>
<dbReference type="InterPro" id="IPR003740">
    <property type="entry name" value="YitT"/>
</dbReference>
<evidence type="ECO:0000256" key="6">
    <source>
        <dbReference type="SAM" id="Phobius"/>
    </source>
</evidence>
<feature type="transmembrane region" description="Helical" evidence="6">
    <location>
        <begin position="111"/>
        <end position="131"/>
    </location>
</feature>
<feature type="transmembrane region" description="Helical" evidence="6">
    <location>
        <begin position="12"/>
        <end position="31"/>
    </location>
</feature>
<dbReference type="InterPro" id="IPR015867">
    <property type="entry name" value="N-reg_PII/ATP_PRibTrfase_C"/>
</dbReference>
<feature type="transmembrane region" description="Helical" evidence="6">
    <location>
        <begin position="51"/>
        <end position="73"/>
    </location>
</feature>
<dbReference type="GO" id="GO:0005886">
    <property type="term" value="C:plasma membrane"/>
    <property type="evidence" value="ECO:0007669"/>
    <property type="project" value="UniProtKB-SubCell"/>
</dbReference>
<evidence type="ECO:0000256" key="3">
    <source>
        <dbReference type="ARBA" id="ARBA00022692"/>
    </source>
</evidence>
<dbReference type="OrthoDB" id="9779786at2"/>
<name>A0A1U6JQP0_9CLOT</name>
<feature type="domain" description="DUF2179" evidence="7">
    <location>
        <begin position="225"/>
        <end position="279"/>
    </location>
</feature>
<reference evidence="9" key="1">
    <citation type="submission" date="2017-03" db="EMBL/GenBank/DDBJ databases">
        <authorList>
            <person name="Falquet L."/>
            <person name="Falquet L."/>
        </authorList>
    </citation>
    <scope>NUCLEOTIDE SEQUENCE [LARGE SCALE GENOMIC DNA]</scope>
</reference>